<feature type="domain" description="FAD-binding PCMH-type" evidence="1">
    <location>
        <begin position="24"/>
        <end position="189"/>
    </location>
</feature>
<name>X0SU79_9ZZZZ</name>
<evidence type="ECO:0000259" key="1">
    <source>
        <dbReference type="PROSITE" id="PS51387"/>
    </source>
</evidence>
<sequence>MNIFSGLELIVKTDYQLAKCTWYGLGGPADYFITPRTLEELQQVVQRCNENNLPIRVMGFGSNLLISDEGLRAAVVKLCEGQFAKSEFGGEQIIAWSGVELSGLVLTAVKEGLSGIEALTGIPGSVGGAVKMNAGGNFGDTGAVVESVTLMDSRGDVFEKSKPELEFDYRSTNITAKFILNARLNLNAADSEQIMRTVKEIWIYKKN</sequence>
<dbReference type="GO" id="GO:0071555">
    <property type="term" value="P:cell wall organization"/>
    <property type="evidence" value="ECO:0007669"/>
    <property type="project" value="TreeGrafter"/>
</dbReference>
<reference evidence="2" key="1">
    <citation type="journal article" date="2014" name="Front. Microbiol.">
        <title>High frequency of phylogenetically diverse reductive dehalogenase-homologous genes in deep subseafloor sedimentary metagenomes.</title>
        <authorList>
            <person name="Kawai M."/>
            <person name="Futagami T."/>
            <person name="Toyoda A."/>
            <person name="Takaki Y."/>
            <person name="Nishi S."/>
            <person name="Hori S."/>
            <person name="Arai W."/>
            <person name="Tsubouchi T."/>
            <person name="Morono Y."/>
            <person name="Uchiyama I."/>
            <person name="Ito T."/>
            <person name="Fujiyama A."/>
            <person name="Inagaki F."/>
            <person name="Takami H."/>
        </authorList>
    </citation>
    <scope>NUCLEOTIDE SEQUENCE</scope>
    <source>
        <strain evidence="2">Expedition CK06-06</strain>
    </source>
</reference>
<proteinExistence type="inferred from homology"/>
<dbReference type="PANTHER" id="PTHR21071">
    <property type="entry name" value="UDP-N-ACETYLENOLPYRUVOYLGLUCOSAMINE REDUCTASE"/>
    <property type="match status" value="1"/>
</dbReference>
<dbReference type="InterPro" id="IPR016169">
    <property type="entry name" value="FAD-bd_PCMH_sub2"/>
</dbReference>
<protein>
    <recommendedName>
        <fullName evidence="1">FAD-binding PCMH-type domain-containing protein</fullName>
    </recommendedName>
</protein>
<dbReference type="Gene3D" id="3.30.465.10">
    <property type="match status" value="1"/>
</dbReference>
<dbReference type="GO" id="GO:0005829">
    <property type="term" value="C:cytosol"/>
    <property type="evidence" value="ECO:0007669"/>
    <property type="project" value="TreeGrafter"/>
</dbReference>
<dbReference type="SUPFAM" id="SSF56176">
    <property type="entry name" value="FAD-binding/transporter-associated domain-like"/>
    <property type="match status" value="1"/>
</dbReference>
<dbReference type="InterPro" id="IPR016167">
    <property type="entry name" value="FAD-bd_PCMH_sub1"/>
</dbReference>
<gene>
    <name evidence="2" type="ORF">S01H1_08736</name>
</gene>
<organism evidence="2">
    <name type="scientific">marine sediment metagenome</name>
    <dbReference type="NCBI Taxonomy" id="412755"/>
    <lineage>
        <taxon>unclassified sequences</taxon>
        <taxon>metagenomes</taxon>
        <taxon>ecological metagenomes</taxon>
    </lineage>
</organism>
<dbReference type="InterPro" id="IPR016166">
    <property type="entry name" value="FAD-bd_PCMH"/>
</dbReference>
<dbReference type="InterPro" id="IPR036318">
    <property type="entry name" value="FAD-bd_PCMH-like_sf"/>
</dbReference>
<dbReference type="GO" id="GO:0008762">
    <property type="term" value="F:UDP-N-acetylmuramate dehydrogenase activity"/>
    <property type="evidence" value="ECO:0007669"/>
    <property type="project" value="InterPro"/>
</dbReference>
<dbReference type="Gene3D" id="3.30.43.10">
    <property type="entry name" value="Uridine Diphospho-n-acetylenolpyruvylglucosamine Reductase, domain 2"/>
    <property type="match status" value="1"/>
</dbReference>
<evidence type="ECO:0000313" key="2">
    <source>
        <dbReference type="EMBL" id="GAF78706.1"/>
    </source>
</evidence>
<dbReference type="AlphaFoldDB" id="X0SU79"/>
<dbReference type="EMBL" id="BARS01004469">
    <property type="protein sequence ID" value="GAF78706.1"/>
    <property type="molecule type" value="Genomic_DNA"/>
</dbReference>
<dbReference type="HAMAP" id="MF_00037">
    <property type="entry name" value="MurB"/>
    <property type="match status" value="1"/>
</dbReference>
<dbReference type="InterPro" id="IPR006094">
    <property type="entry name" value="Oxid_FAD_bind_N"/>
</dbReference>
<comment type="caution">
    <text evidence="2">The sequence shown here is derived from an EMBL/GenBank/DDBJ whole genome shotgun (WGS) entry which is preliminary data.</text>
</comment>
<dbReference type="InterPro" id="IPR003170">
    <property type="entry name" value="MurB"/>
</dbReference>
<feature type="non-terminal residue" evidence="2">
    <location>
        <position position="207"/>
    </location>
</feature>
<accession>X0SU79</accession>
<dbReference type="PANTHER" id="PTHR21071:SF4">
    <property type="entry name" value="UDP-N-ACETYLENOLPYRUVOYLGLUCOSAMINE REDUCTASE"/>
    <property type="match status" value="1"/>
</dbReference>
<dbReference type="Pfam" id="PF01565">
    <property type="entry name" value="FAD_binding_4"/>
    <property type="match status" value="1"/>
</dbReference>
<dbReference type="GO" id="GO:0071949">
    <property type="term" value="F:FAD binding"/>
    <property type="evidence" value="ECO:0007669"/>
    <property type="project" value="InterPro"/>
</dbReference>
<dbReference type="PROSITE" id="PS51387">
    <property type="entry name" value="FAD_PCMH"/>
    <property type="match status" value="1"/>
</dbReference>